<comment type="subunit">
    <text evidence="3 9">Tetramer of two alpha and two beta chains.</text>
</comment>
<keyword evidence="5 9" id="KW-0822">Tryptophan biosynthesis</keyword>
<dbReference type="InterPro" id="IPR002028">
    <property type="entry name" value="Trp_synthase_suA"/>
</dbReference>
<dbReference type="CDD" id="cd04724">
    <property type="entry name" value="Tryptophan_synthase_alpha"/>
    <property type="match status" value="1"/>
</dbReference>
<evidence type="ECO:0000256" key="6">
    <source>
        <dbReference type="ARBA" id="ARBA00023141"/>
    </source>
</evidence>
<dbReference type="NCBIfam" id="TIGR00262">
    <property type="entry name" value="trpA"/>
    <property type="match status" value="1"/>
</dbReference>
<dbReference type="InterPro" id="IPR011060">
    <property type="entry name" value="RibuloseP-bd_barrel"/>
</dbReference>
<keyword evidence="7 9" id="KW-0456">Lyase</keyword>
<dbReference type="RefSeq" id="WP_151572759.1">
    <property type="nucleotide sequence ID" value="NZ_WBOT01000002.1"/>
</dbReference>
<dbReference type="InterPro" id="IPR013785">
    <property type="entry name" value="Aldolase_TIM"/>
</dbReference>
<comment type="pathway">
    <text evidence="2 9">Amino-acid biosynthesis; L-tryptophan biosynthesis; L-tryptophan from chorismate: step 5/5.</text>
</comment>
<sequence length="261" mass="28578">MNRIEKVFNTINDKGEKAFVPYIMAGDGGLANLGERITFLERAGATAVEIGIPFSDPVADGPIIQEAGIRALKNNISLRDVIQAIRSIRPIIHIPIILMTYLNPVLAYGRDRCFEDCRNAGVDGFIIPDLPIEEEELLLEKADREGIELIRLVTLTSPVERIQEIAQRGKGFLYAVTVNGITGTRSEFHSQLGDYLQSIKEVSSIPVLAGFGISNPDQVRSISSYCDGVIVGSKIVQLFEQNKLDEIEALIGAVKKVNITG</sequence>
<comment type="catalytic activity">
    <reaction evidence="8 9">
        <text>(1S,2R)-1-C-(indol-3-yl)glycerol 3-phosphate + L-serine = D-glyceraldehyde 3-phosphate + L-tryptophan + H2O</text>
        <dbReference type="Rhea" id="RHEA:10532"/>
        <dbReference type="ChEBI" id="CHEBI:15377"/>
        <dbReference type="ChEBI" id="CHEBI:33384"/>
        <dbReference type="ChEBI" id="CHEBI:57912"/>
        <dbReference type="ChEBI" id="CHEBI:58866"/>
        <dbReference type="ChEBI" id="CHEBI:59776"/>
        <dbReference type="EC" id="4.2.1.20"/>
    </reaction>
</comment>
<dbReference type="PANTHER" id="PTHR43406:SF1">
    <property type="entry name" value="TRYPTOPHAN SYNTHASE ALPHA CHAIN, CHLOROPLASTIC"/>
    <property type="match status" value="1"/>
</dbReference>
<dbReference type="SUPFAM" id="SSF51366">
    <property type="entry name" value="Ribulose-phoshate binding barrel"/>
    <property type="match status" value="1"/>
</dbReference>
<evidence type="ECO:0000256" key="3">
    <source>
        <dbReference type="ARBA" id="ARBA00011270"/>
    </source>
</evidence>
<feature type="active site" description="Proton acceptor" evidence="9">
    <location>
        <position position="60"/>
    </location>
</feature>
<keyword evidence="4 9" id="KW-0028">Amino-acid biosynthesis</keyword>
<dbReference type="InterPro" id="IPR018204">
    <property type="entry name" value="Trp_synthase_alpha_AS"/>
</dbReference>
<name>A0A7V7RMD4_9BACI</name>
<dbReference type="UniPathway" id="UPA00035">
    <property type="reaction ID" value="UER00044"/>
</dbReference>
<protein>
    <recommendedName>
        <fullName evidence="9">Tryptophan synthase alpha chain</fullName>
        <ecNumber evidence="9">4.2.1.20</ecNumber>
    </recommendedName>
</protein>
<dbReference type="Pfam" id="PF00290">
    <property type="entry name" value="Trp_syntA"/>
    <property type="match status" value="1"/>
</dbReference>
<dbReference type="GO" id="GO:0004834">
    <property type="term" value="F:tryptophan synthase activity"/>
    <property type="evidence" value="ECO:0007669"/>
    <property type="project" value="UniProtKB-UniRule"/>
</dbReference>
<dbReference type="AlphaFoldDB" id="A0A7V7RMD4"/>
<comment type="similarity">
    <text evidence="9 10">Belongs to the TrpA family.</text>
</comment>
<dbReference type="OrthoDB" id="9804578at2"/>
<dbReference type="PANTHER" id="PTHR43406">
    <property type="entry name" value="TRYPTOPHAN SYNTHASE, ALPHA CHAIN"/>
    <property type="match status" value="1"/>
</dbReference>
<evidence type="ECO:0000256" key="7">
    <source>
        <dbReference type="ARBA" id="ARBA00023239"/>
    </source>
</evidence>
<dbReference type="Gene3D" id="3.20.20.70">
    <property type="entry name" value="Aldolase class I"/>
    <property type="match status" value="1"/>
</dbReference>
<proteinExistence type="inferred from homology"/>
<comment type="function">
    <text evidence="1 9">The alpha subunit is responsible for the aldol cleavage of indoleglycerol phosphate to indole and glyceraldehyde 3-phosphate.</text>
</comment>
<evidence type="ECO:0000256" key="5">
    <source>
        <dbReference type="ARBA" id="ARBA00022822"/>
    </source>
</evidence>
<feature type="active site" description="Proton acceptor" evidence="9">
    <location>
        <position position="49"/>
    </location>
</feature>
<evidence type="ECO:0000256" key="10">
    <source>
        <dbReference type="RuleBase" id="RU003662"/>
    </source>
</evidence>
<dbReference type="GO" id="GO:0005829">
    <property type="term" value="C:cytosol"/>
    <property type="evidence" value="ECO:0007669"/>
    <property type="project" value="TreeGrafter"/>
</dbReference>
<keyword evidence="12" id="KW-1185">Reference proteome</keyword>
<evidence type="ECO:0000256" key="9">
    <source>
        <dbReference type="HAMAP-Rule" id="MF_00131"/>
    </source>
</evidence>
<evidence type="ECO:0000256" key="1">
    <source>
        <dbReference type="ARBA" id="ARBA00003365"/>
    </source>
</evidence>
<evidence type="ECO:0000256" key="4">
    <source>
        <dbReference type="ARBA" id="ARBA00022605"/>
    </source>
</evidence>
<evidence type="ECO:0000256" key="2">
    <source>
        <dbReference type="ARBA" id="ARBA00004733"/>
    </source>
</evidence>
<comment type="caution">
    <text evidence="11">The sequence shown here is derived from an EMBL/GenBank/DDBJ whole genome shotgun (WGS) entry which is preliminary data.</text>
</comment>
<accession>A0A7V7RMD4</accession>
<organism evidence="11 12">
    <name type="scientific">Bacillus mesophilum</name>
    <dbReference type="NCBI Taxonomy" id="1071718"/>
    <lineage>
        <taxon>Bacteria</taxon>
        <taxon>Bacillati</taxon>
        <taxon>Bacillota</taxon>
        <taxon>Bacilli</taxon>
        <taxon>Bacillales</taxon>
        <taxon>Bacillaceae</taxon>
        <taxon>Bacillus</taxon>
    </lineage>
</organism>
<evidence type="ECO:0000313" key="12">
    <source>
        <dbReference type="Proteomes" id="UP000441354"/>
    </source>
</evidence>
<dbReference type="EMBL" id="WBOT01000002">
    <property type="protein sequence ID" value="KAB2333483.1"/>
    <property type="molecule type" value="Genomic_DNA"/>
</dbReference>
<keyword evidence="6 9" id="KW-0057">Aromatic amino acid biosynthesis</keyword>
<reference evidence="11 12" key="1">
    <citation type="journal article" date="2014" name="Arch. Microbiol.">
        <title>Bacillus mesophilum sp. nov., strain IITR-54T, a novel 4-chlorobiphenyl dechlorinating bacterium.</title>
        <authorList>
            <person name="Manickam N."/>
            <person name="Singh N.K."/>
            <person name="Bajaj A."/>
            <person name="Kumar R.M."/>
            <person name="Kaur G."/>
            <person name="Kaur N."/>
            <person name="Bala M."/>
            <person name="Kumar A."/>
            <person name="Mayilraj S."/>
        </authorList>
    </citation>
    <scope>NUCLEOTIDE SEQUENCE [LARGE SCALE GENOMIC DNA]</scope>
    <source>
        <strain evidence="11 12">IITR-54</strain>
    </source>
</reference>
<gene>
    <name evidence="9" type="primary">trpA</name>
    <name evidence="11" type="ORF">F7732_05150</name>
</gene>
<dbReference type="Proteomes" id="UP000441354">
    <property type="component" value="Unassembled WGS sequence"/>
</dbReference>
<dbReference type="EC" id="4.2.1.20" evidence="9"/>
<evidence type="ECO:0000313" key="11">
    <source>
        <dbReference type="EMBL" id="KAB2333483.1"/>
    </source>
</evidence>
<dbReference type="PROSITE" id="PS00167">
    <property type="entry name" value="TRP_SYNTHASE_ALPHA"/>
    <property type="match status" value="1"/>
</dbReference>
<dbReference type="HAMAP" id="MF_00131">
    <property type="entry name" value="Trp_synth_alpha"/>
    <property type="match status" value="1"/>
</dbReference>
<evidence type="ECO:0000256" key="8">
    <source>
        <dbReference type="ARBA" id="ARBA00049047"/>
    </source>
</evidence>
<dbReference type="FunFam" id="3.20.20.70:FF:000037">
    <property type="entry name" value="Tryptophan synthase alpha chain"/>
    <property type="match status" value="1"/>
</dbReference>